<proteinExistence type="predicted"/>
<feature type="transmembrane region" description="Helical" evidence="2">
    <location>
        <begin position="46"/>
        <end position="67"/>
    </location>
</feature>
<feature type="region of interest" description="Disordered" evidence="1">
    <location>
        <begin position="70"/>
        <end position="125"/>
    </location>
</feature>
<dbReference type="OrthoDB" id="163174at2"/>
<sequence>MEGRRSRSGWIGWLVFLLFILGPSILPPLARWLSQQTGLVIGTTDLFIALIVLMVVISIGSSIFGALRRSSEDTNTTRLPENQPFDMPSAQGEVVRQPTTKPEDVFRTPPPPPEPPRIPASSANLPGAPRFEPIIDPRILTIGMIGIIVILFIFGVLFLFLNP</sequence>
<keyword evidence="2" id="KW-0812">Transmembrane</keyword>
<dbReference type="RefSeq" id="WP_015940657.1">
    <property type="nucleotide sequence ID" value="NC_011831.1"/>
</dbReference>
<gene>
    <name evidence="3" type="ordered locus">Cagg_1903</name>
</gene>
<dbReference type="KEGG" id="cag:Cagg_1903"/>
<feature type="compositionally biased region" description="Pro residues" evidence="1">
    <location>
        <begin position="108"/>
        <end position="118"/>
    </location>
</feature>
<feature type="transmembrane region" description="Helical" evidence="2">
    <location>
        <begin position="139"/>
        <end position="161"/>
    </location>
</feature>
<keyword evidence="2" id="KW-0472">Membrane</keyword>
<reference evidence="3" key="1">
    <citation type="submission" date="2008-12" db="EMBL/GenBank/DDBJ databases">
        <title>Complete sequence of Chloroflexus aggregans DSM 9485.</title>
        <authorList>
            <consortium name="US DOE Joint Genome Institute"/>
            <person name="Lucas S."/>
            <person name="Copeland A."/>
            <person name="Lapidus A."/>
            <person name="Glavina del Rio T."/>
            <person name="Dalin E."/>
            <person name="Tice H."/>
            <person name="Pitluck S."/>
            <person name="Foster B."/>
            <person name="Larimer F."/>
            <person name="Land M."/>
            <person name="Hauser L."/>
            <person name="Kyrpides N."/>
            <person name="Mikhailova N."/>
            <person name="Bryant D."/>
            <person name="Richardson P."/>
        </authorList>
    </citation>
    <scope>NUCLEOTIDE SEQUENCE</scope>
    <source>
        <strain evidence="3">DSM 9485</strain>
    </source>
</reference>
<dbReference type="STRING" id="326427.Cagg_1903"/>
<evidence type="ECO:0000256" key="2">
    <source>
        <dbReference type="SAM" id="Phobius"/>
    </source>
</evidence>
<dbReference type="Proteomes" id="UP000002508">
    <property type="component" value="Chromosome"/>
</dbReference>
<name>B8GBH0_CHLAD</name>
<evidence type="ECO:0000313" key="3">
    <source>
        <dbReference type="EMBL" id="ACL24798.1"/>
    </source>
</evidence>
<protein>
    <submittedName>
        <fullName evidence="3">Uncharacterized protein</fullName>
    </submittedName>
</protein>
<evidence type="ECO:0000256" key="1">
    <source>
        <dbReference type="SAM" id="MobiDB-lite"/>
    </source>
</evidence>
<keyword evidence="4" id="KW-1185">Reference proteome</keyword>
<organism evidence="3 4">
    <name type="scientific">Chloroflexus aggregans (strain MD-66 / DSM 9485)</name>
    <dbReference type="NCBI Taxonomy" id="326427"/>
    <lineage>
        <taxon>Bacteria</taxon>
        <taxon>Bacillati</taxon>
        <taxon>Chloroflexota</taxon>
        <taxon>Chloroflexia</taxon>
        <taxon>Chloroflexales</taxon>
        <taxon>Chloroflexineae</taxon>
        <taxon>Chloroflexaceae</taxon>
        <taxon>Chloroflexus</taxon>
    </lineage>
</organism>
<dbReference type="EMBL" id="CP001337">
    <property type="protein sequence ID" value="ACL24798.1"/>
    <property type="molecule type" value="Genomic_DNA"/>
</dbReference>
<dbReference type="AlphaFoldDB" id="B8GBH0"/>
<accession>B8GBH0</accession>
<dbReference type="HOGENOM" id="CLU_1624189_0_0_0"/>
<feature type="transmembrane region" description="Helical" evidence="2">
    <location>
        <begin position="9"/>
        <end position="26"/>
    </location>
</feature>
<keyword evidence="2" id="KW-1133">Transmembrane helix</keyword>
<evidence type="ECO:0000313" key="4">
    <source>
        <dbReference type="Proteomes" id="UP000002508"/>
    </source>
</evidence>